<evidence type="ECO:0000313" key="9">
    <source>
        <dbReference type="Proteomes" id="UP000672657"/>
    </source>
</evidence>
<keyword evidence="3" id="KW-0997">Cell inner membrane</keyword>
<keyword evidence="3" id="KW-0472">Membrane</keyword>
<keyword evidence="9" id="KW-1185">Reference proteome</keyword>
<comment type="caution">
    <text evidence="8">The sequence shown here is derived from an EMBL/GenBank/DDBJ whole genome shotgun (WGS) entry which is preliminary data.</text>
</comment>
<evidence type="ECO:0000256" key="3">
    <source>
        <dbReference type="ARBA" id="ARBA00022519"/>
    </source>
</evidence>
<name>A0ABM8TH34_9BURK</name>
<dbReference type="InterPro" id="IPR051120">
    <property type="entry name" value="ABC_AA/LPS_Transport"/>
</dbReference>
<gene>
    <name evidence="8" type="primary">lptB_6</name>
    <name evidence="8" type="ORF">LMG26411_02657</name>
</gene>
<feature type="region of interest" description="Disordered" evidence="6">
    <location>
        <begin position="268"/>
        <end position="291"/>
    </location>
</feature>
<organism evidence="8 9">
    <name type="scientific">Cupriavidus numazuensis</name>
    <dbReference type="NCBI Taxonomy" id="221992"/>
    <lineage>
        <taxon>Bacteria</taxon>
        <taxon>Pseudomonadati</taxon>
        <taxon>Pseudomonadota</taxon>
        <taxon>Betaproteobacteria</taxon>
        <taxon>Burkholderiales</taxon>
        <taxon>Burkholderiaceae</taxon>
        <taxon>Cupriavidus</taxon>
    </lineage>
</organism>
<dbReference type="GO" id="GO:0005524">
    <property type="term" value="F:ATP binding"/>
    <property type="evidence" value="ECO:0007669"/>
    <property type="project" value="UniProtKB-KW"/>
</dbReference>
<dbReference type="Pfam" id="PF12399">
    <property type="entry name" value="BCA_ABC_TP_C"/>
    <property type="match status" value="1"/>
</dbReference>
<dbReference type="EC" id="3.6.3.-" evidence="8"/>
<dbReference type="Pfam" id="PF00005">
    <property type="entry name" value="ABC_tran"/>
    <property type="match status" value="1"/>
</dbReference>
<evidence type="ECO:0000256" key="4">
    <source>
        <dbReference type="ARBA" id="ARBA00022741"/>
    </source>
</evidence>
<evidence type="ECO:0000256" key="1">
    <source>
        <dbReference type="ARBA" id="ARBA00022448"/>
    </source>
</evidence>
<feature type="domain" description="ABC transporter" evidence="7">
    <location>
        <begin position="16"/>
        <end position="265"/>
    </location>
</feature>
<reference evidence="8 9" key="1">
    <citation type="submission" date="2021-03" db="EMBL/GenBank/DDBJ databases">
        <authorList>
            <person name="Peeters C."/>
        </authorList>
    </citation>
    <scope>NUCLEOTIDE SEQUENCE [LARGE SCALE GENOMIC DNA]</scope>
    <source>
        <strain evidence="8 9">LMG 26411</strain>
    </source>
</reference>
<keyword evidence="5 8" id="KW-0067">ATP-binding</keyword>
<dbReference type="InterPro" id="IPR032823">
    <property type="entry name" value="BCA_ABC_TP_C"/>
</dbReference>
<dbReference type="GO" id="GO:0016787">
    <property type="term" value="F:hydrolase activity"/>
    <property type="evidence" value="ECO:0007669"/>
    <property type="project" value="UniProtKB-KW"/>
</dbReference>
<keyword evidence="2" id="KW-1003">Cell membrane</keyword>
<evidence type="ECO:0000313" key="8">
    <source>
        <dbReference type="EMBL" id="CAG2144970.1"/>
    </source>
</evidence>
<dbReference type="Gene3D" id="3.40.50.300">
    <property type="entry name" value="P-loop containing nucleotide triphosphate hydrolases"/>
    <property type="match status" value="1"/>
</dbReference>
<evidence type="ECO:0000256" key="2">
    <source>
        <dbReference type="ARBA" id="ARBA00022475"/>
    </source>
</evidence>
<dbReference type="RefSeq" id="WP_211953728.1">
    <property type="nucleotide sequence ID" value="NZ_CAJPVI010000014.1"/>
</dbReference>
<dbReference type="PANTHER" id="PTHR45772">
    <property type="entry name" value="CONSERVED COMPONENT OF ABC TRANSPORTER FOR NATURAL AMINO ACIDS-RELATED"/>
    <property type="match status" value="1"/>
</dbReference>
<keyword evidence="1" id="KW-0813">Transport</keyword>
<dbReference type="Proteomes" id="UP000672657">
    <property type="component" value="Unassembled WGS sequence"/>
</dbReference>
<dbReference type="PROSITE" id="PS50893">
    <property type="entry name" value="ABC_TRANSPORTER_2"/>
    <property type="match status" value="1"/>
</dbReference>
<accession>A0ABM8TH34</accession>
<sequence>MHAYTEMRHAPAPPMLRVEQVHRSFGGVRALSGVDFEVNAGELVGLLGPNGSGKSTLVNVITRMIDAESGSVMLDGTDITRLPPHRIADAGIGRTFQRLRLNDELTLRENAATGAMFRHQRGFGALTRMWLDLGASRQTALDAADKALDLMKVPAAARSRLPKQAPFSIQRRTEIARALAASPKLVLLDEPAAGMNPAEVSELASLLVAANRQLGVAVVLIEHNMELVMRMVQRITVIHRGARIACGTTAEVRNDPAVIEAYLGKRADPGHHGQQSGARQDQVRPKGVASR</sequence>
<evidence type="ECO:0000256" key="6">
    <source>
        <dbReference type="SAM" id="MobiDB-lite"/>
    </source>
</evidence>
<protein>
    <submittedName>
        <fullName evidence="8">Lipopolysaccharide export system ATP-binding protein LptB</fullName>
        <ecNumber evidence="8">3.6.3.-</ecNumber>
    </submittedName>
</protein>
<evidence type="ECO:0000259" key="7">
    <source>
        <dbReference type="PROSITE" id="PS50893"/>
    </source>
</evidence>
<evidence type="ECO:0000256" key="5">
    <source>
        <dbReference type="ARBA" id="ARBA00022840"/>
    </source>
</evidence>
<keyword evidence="8" id="KW-0378">Hydrolase</keyword>
<proteinExistence type="predicted"/>
<keyword evidence="4" id="KW-0547">Nucleotide-binding</keyword>
<dbReference type="InterPro" id="IPR003593">
    <property type="entry name" value="AAA+_ATPase"/>
</dbReference>
<dbReference type="EMBL" id="CAJPVI010000014">
    <property type="protein sequence ID" value="CAG2144970.1"/>
    <property type="molecule type" value="Genomic_DNA"/>
</dbReference>
<dbReference type="CDD" id="cd03219">
    <property type="entry name" value="ABC_Mj1267_LivG_branched"/>
    <property type="match status" value="1"/>
</dbReference>
<dbReference type="InterPro" id="IPR027417">
    <property type="entry name" value="P-loop_NTPase"/>
</dbReference>
<dbReference type="SMART" id="SM00382">
    <property type="entry name" value="AAA"/>
    <property type="match status" value="1"/>
</dbReference>
<dbReference type="SUPFAM" id="SSF52540">
    <property type="entry name" value="P-loop containing nucleoside triphosphate hydrolases"/>
    <property type="match status" value="1"/>
</dbReference>
<dbReference type="InterPro" id="IPR003439">
    <property type="entry name" value="ABC_transporter-like_ATP-bd"/>
</dbReference>